<dbReference type="RefSeq" id="WP_126399653.1">
    <property type="nucleotide sequence ID" value="NZ_AP018907.1"/>
</dbReference>
<keyword evidence="2" id="KW-0472">Membrane</keyword>
<evidence type="ECO:0000313" key="4">
    <source>
        <dbReference type="Proteomes" id="UP000266934"/>
    </source>
</evidence>
<keyword evidence="4" id="KW-1185">Reference proteome</keyword>
<dbReference type="InterPro" id="IPR007060">
    <property type="entry name" value="FtsL/DivIC"/>
</dbReference>
<organism evidence="3 4">
    <name type="scientific">Blastochloris tepida</name>
    <dbReference type="NCBI Taxonomy" id="2233851"/>
    <lineage>
        <taxon>Bacteria</taxon>
        <taxon>Pseudomonadati</taxon>
        <taxon>Pseudomonadota</taxon>
        <taxon>Alphaproteobacteria</taxon>
        <taxon>Hyphomicrobiales</taxon>
        <taxon>Blastochloridaceae</taxon>
        <taxon>Blastochloris</taxon>
    </lineage>
</organism>
<gene>
    <name evidence="3" type="ORF">BLTE_18730</name>
</gene>
<dbReference type="EMBL" id="AP018907">
    <property type="protein sequence ID" value="BBF93188.1"/>
    <property type="molecule type" value="Genomic_DNA"/>
</dbReference>
<sequence length="116" mass="13106">MVVRPLVRRILSTLLLYSVTAAGIAYFAFHGWTGDHGLQAKRGFEIEMARLRDDLAEVRAERAAMERKVALLRPQSLDPDMLDERARALLNWAHPNDLVLMKRWAAQTATPRTAAP</sequence>
<dbReference type="Proteomes" id="UP000266934">
    <property type="component" value="Chromosome"/>
</dbReference>
<evidence type="ECO:0000256" key="2">
    <source>
        <dbReference type="SAM" id="Phobius"/>
    </source>
</evidence>
<dbReference type="AlphaFoldDB" id="A0A348G0V5"/>
<feature type="transmembrane region" description="Helical" evidence="2">
    <location>
        <begin position="6"/>
        <end position="29"/>
    </location>
</feature>
<dbReference type="Pfam" id="PF04977">
    <property type="entry name" value="DivIC"/>
    <property type="match status" value="1"/>
</dbReference>
<keyword evidence="2" id="KW-0812">Transmembrane</keyword>
<keyword evidence="2" id="KW-1133">Transmembrane helix</keyword>
<name>A0A348G0V5_9HYPH</name>
<feature type="coiled-coil region" evidence="1">
    <location>
        <begin position="41"/>
        <end position="68"/>
    </location>
</feature>
<evidence type="ECO:0000256" key="1">
    <source>
        <dbReference type="SAM" id="Coils"/>
    </source>
</evidence>
<evidence type="ECO:0008006" key="5">
    <source>
        <dbReference type="Google" id="ProtNLM"/>
    </source>
</evidence>
<dbReference type="OrthoDB" id="9815600at2"/>
<keyword evidence="1" id="KW-0175">Coiled coil</keyword>
<reference evidence="3 4" key="1">
    <citation type="submission" date="2018-08" db="EMBL/GenBank/DDBJ databases">
        <title>Complete genome sequencing of Blastochloris tepida GI.</title>
        <authorList>
            <person name="Tsukatani Y."/>
            <person name="Mori H."/>
        </authorList>
    </citation>
    <scope>NUCLEOTIDE SEQUENCE [LARGE SCALE GENOMIC DNA]</scope>
    <source>
        <strain evidence="3 4">GI</strain>
    </source>
</reference>
<protein>
    <recommendedName>
        <fullName evidence="5">Cell division protein</fullName>
    </recommendedName>
</protein>
<dbReference type="KEGG" id="blag:BLTE_18730"/>
<accession>A0A348G0V5</accession>
<proteinExistence type="predicted"/>
<evidence type="ECO:0000313" key="3">
    <source>
        <dbReference type="EMBL" id="BBF93188.1"/>
    </source>
</evidence>